<dbReference type="RefSeq" id="XP_046047625.1">
    <property type="nucleotide sequence ID" value="XM_046190366.1"/>
</dbReference>
<organism evidence="2 3">
    <name type="scientific">Fusarium redolens</name>
    <dbReference type="NCBI Taxonomy" id="48865"/>
    <lineage>
        <taxon>Eukaryota</taxon>
        <taxon>Fungi</taxon>
        <taxon>Dikarya</taxon>
        <taxon>Ascomycota</taxon>
        <taxon>Pezizomycotina</taxon>
        <taxon>Sordariomycetes</taxon>
        <taxon>Hypocreomycetidae</taxon>
        <taxon>Hypocreales</taxon>
        <taxon>Nectriaceae</taxon>
        <taxon>Fusarium</taxon>
        <taxon>Fusarium redolens species complex</taxon>
    </lineage>
</organism>
<dbReference type="Proteomes" id="UP000720189">
    <property type="component" value="Unassembled WGS sequence"/>
</dbReference>
<gene>
    <name evidence="2" type="ORF">BKA55DRAFT_541307</name>
</gene>
<dbReference type="GeneID" id="70220320"/>
<accession>A0A9P9GUK4</accession>
<protein>
    <submittedName>
        <fullName evidence="2">Uncharacterized protein</fullName>
    </submittedName>
</protein>
<dbReference type="EMBL" id="JAGMUX010000011">
    <property type="protein sequence ID" value="KAH7244402.1"/>
    <property type="molecule type" value="Genomic_DNA"/>
</dbReference>
<evidence type="ECO:0000256" key="1">
    <source>
        <dbReference type="SAM" id="MobiDB-lite"/>
    </source>
</evidence>
<dbReference type="OrthoDB" id="4367324at2759"/>
<evidence type="ECO:0000313" key="2">
    <source>
        <dbReference type="EMBL" id="KAH7244402.1"/>
    </source>
</evidence>
<dbReference type="AlphaFoldDB" id="A0A9P9GUK4"/>
<feature type="region of interest" description="Disordered" evidence="1">
    <location>
        <begin position="310"/>
        <end position="334"/>
    </location>
</feature>
<feature type="compositionally biased region" description="Low complexity" evidence="1">
    <location>
        <begin position="322"/>
        <end position="334"/>
    </location>
</feature>
<keyword evidence="3" id="KW-1185">Reference proteome</keyword>
<comment type="caution">
    <text evidence="2">The sequence shown here is derived from an EMBL/GenBank/DDBJ whole genome shotgun (WGS) entry which is preliminary data.</text>
</comment>
<evidence type="ECO:0000313" key="3">
    <source>
        <dbReference type="Proteomes" id="UP000720189"/>
    </source>
</evidence>
<sequence length="334" mass="37297">MNIPTLRGTPVHTTVIQVEQIISIRDTLSISNANLLANRTASTSVNRDTTQQAITTASASRWADFSLEVLTEVYKNILDQMVMPPRGVRSGTFDIRRVQDATTMFIEHLSPPLEEPISRGAAFLGGQSNRQFPAVVVKVSNDIKLNKGVETYNPPLSFVTGDGARTLVVGFFLHARAWNSNKLLHTETAMAKRPLLRIAKYCLLAHTRYGFIMTMDEIVVVRIKGTVFDTKAPCHVEWQAVPWVAQGPYELTVCLSMWSLVMLSLDDLRLSTSPSHYMPPPHHIPHPRSLNIWWHYQIPGGFFYRHPSSGQREADLPEGATFEEGPTETSSSTS</sequence>
<reference evidence="2" key="1">
    <citation type="journal article" date="2021" name="Nat. Commun.">
        <title>Genetic determinants of endophytism in the Arabidopsis root mycobiome.</title>
        <authorList>
            <person name="Mesny F."/>
            <person name="Miyauchi S."/>
            <person name="Thiergart T."/>
            <person name="Pickel B."/>
            <person name="Atanasova L."/>
            <person name="Karlsson M."/>
            <person name="Huettel B."/>
            <person name="Barry K.W."/>
            <person name="Haridas S."/>
            <person name="Chen C."/>
            <person name="Bauer D."/>
            <person name="Andreopoulos W."/>
            <person name="Pangilinan J."/>
            <person name="LaButti K."/>
            <person name="Riley R."/>
            <person name="Lipzen A."/>
            <person name="Clum A."/>
            <person name="Drula E."/>
            <person name="Henrissat B."/>
            <person name="Kohler A."/>
            <person name="Grigoriev I.V."/>
            <person name="Martin F.M."/>
            <person name="Hacquard S."/>
        </authorList>
    </citation>
    <scope>NUCLEOTIDE SEQUENCE</scope>
    <source>
        <strain evidence="2">MPI-CAGE-AT-0023</strain>
    </source>
</reference>
<proteinExistence type="predicted"/>
<name>A0A9P9GUK4_FUSRE</name>